<feature type="region of interest" description="Disordered" evidence="1">
    <location>
        <begin position="236"/>
        <end position="275"/>
    </location>
</feature>
<evidence type="ECO:0000313" key="3">
    <source>
        <dbReference type="EMBL" id="KAJ2777276.1"/>
    </source>
</evidence>
<feature type="compositionally biased region" description="Basic and acidic residues" evidence="1">
    <location>
        <begin position="297"/>
        <end position="310"/>
    </location>
</feature>
<name>A0A9W8H262_9FUNG</name>
<feature type="region of interest" description="Disordered" evidence="1">
    <location>
        <begin position="287"/>
        <end position="338"/>
    </location>
</feature>
<dbReference type="AlphaFoldDB" id="A0A9W8H262"/>
<feature type="chain" id="PRO_5040828490" evidence="2">
    <location>
        <begin position="24"/>
        <end position="348"/>
    </location>
</feature>
<keyword evidence="4" id="KW-1185">Reference proteome</keyword>
<organism evidence="3 4">
    <name type="scientific">Coemansia interrupta</name>
    <dbReference type="NCBI Taxonomy" id="1126814"/>
    <lineage>
        <taxon>Eukaryota</taxon>
        <taxon>Fungi</taxon>
        <taxon>Fungi incertae sedis</taxon>
        <taxon>Zoopagomycota</taxon>
        <taxon>Kickxellomycotina</taxon>
        <taxon>Kickxellomycetes</taxon>
        <taxon>Kickxellales</taxon>
        <taxon>Kickxellaceae</taxon>
        <taxon>Coemansia</taxon>
    </lineage>
</organism>
<feature type="compositionally biased region" description="Polar residues" evidence="1">
    <location>
        <begin position="244"/>
        <end position="272"/>
    </location>
</feature>
<evidence type="ECO:0000313" key="4">
    <source>
        <dbReference type="Proteomes" id="UP001140172"/>
    </source>
</evidence>
<feature type="compositionally biased region" description="Low complexity" evidence="1">
    <location>
        <begin position="45"/>
        <end position="57"/>
    </location>
</feature>
<dbReference type="EMBL" id="JANBUM010000429">
    <property type="protein sequence ID" value="KAJ2777276.1"/>
    <property type="molecule type" value="Genomic_DNA"/>
</dbReference>
<reference evidence="3" key="1">
    <citation type="submission" date="2022-07" db="EMBL/GenBank/DDBJ databases">
        <title>Phylogenomic reconstructions and comparative analyses of Kickxellomycotina fungi.</title>
        <authorList>
            <person name="Reynolds N.K."/>
            <person name="Stajich J.E."/>
            <person name="Barry K."/>
            <person name="Grigoriev I.V."/>
            <person name="Crous P."/>
            <person name="Smith M.E."/>
        </authorList>
    </citation>
    <scope>NUCLEOTIDE SEQUENCE</scope>
    <source>
        <strain evidence="3">BCRC 34489</strain>
    </source>
</reference>
<proteinExistence type="predicted"/>
<protein>
    <submittedName>
        <fullName evidence="3">Uncharacterized protein</fullName>
    </submittedName>
</protein>
<feature type="compositionally biased region" description="Basic and acidic residues" evidence="1">
    <location>
        <begin position="59"/>
        <end position="71"/>
    </location>
</feature>
<sequence>MLRLQASPPITLLLSLLLTESPAEVEISEPIVEAADITQSHEPSADASAVAPTAADATETEKTQDEVRESGNDAATAGGIAAAATVVTAGAVAVAANAADSSKPRSSKPRALEIIKESEPSSAEQKPFDEVDSVLYPTVSERKTASAAVPSSEGAEANVTTPSYIMHYPESLFGDASSIAPGLITIEDLHIAQKASAVVGVSAVNATSIGRRSRDSGYHPTIDGDSTMGQRMKRFISGRRSDASSKTPKSPLRSSRASTDSKHVSMSPSATTVGVEDDAEAQFAQKIPGSFPSEQTSARHSDSETSHRPDQAAVQQGDSADSSDNENHPAKDKHRRHTILGVFKRIFR</sequence>
<evidence type="ECO:0000256" key="2">
    <source>
        <dbReference type="SAM" id="SignalP"/>
    </source>
</evidence>
<dbReference type="OrthoDB" id="5594691at2759"/>
<evidence type="ECO:0000256" key="1">
    <source>
        <dbReference type="SAM" id="MobiDB-lite"/>
    </source>
</evidence>
<comment type="caution">
    <text evidence="3">The sequence shown here is derived from an EMBL/GenBank/DDBJ whole genome shotgun (WGS) entry which is preliminary data.</text>
</comment>
<accession>A0A9W8H262</accession>
<feature type="signal peptide" evidence="2">
    <location>
        <begin position="1"/>
        <end position="23"/>
    </location>
</feature>
<dbReference type="Proteomes" id="UP001140172">
    <property type="component" value="Unassembled WGS sequence"/>
</dbReference>
<keyword evidence="2" id="KW-0732">Signal</keyword>
<feature type="compositionally biased region" description="Polar residues" evidence="1">
    <location>
        <begin position="313"/>
        <end position="322"/>
    </location>
</feature>
<gene>
    <name evidence="3" type="ORF">GGI15_004566</name>
</gene>
<feature type="region of interest" description="Disordered" evidence="1">
    <location>
        <begin position="39"/>
        <end position="72"/>
    </location>
</feature>